<keyword evidence="2" id="KW-0119">Carbohydrate metabolism</keyword>
<evidence type="ECO:0000256" key="2">
    <source>
        <dbReference type="ARBA" id="ARBA00023277"/>
    </source>
</evidence>
<proteinExistence type="predicted"/>
<dbReference type="RefSeq" id="WP_246419628.1">
    <property type="nucleotide sequence ID" value="NZ_JACHXU010000007.1"/>
</dbReference>
<keyword evidence="4" id="KW-1185">Reference proteome</keyword>
<evidence type="ECO:0008006" key="5">
    <source>
        <dbReference type="Google" id="ProtNLM"/>
    </source>
</evidence>
<dbReference type="EMBL" id="JACHXU010000007">
    <property type="protein sequence ID" value="MBB3206751.1"/>
    <property type="molecule type" value="Genomic_DNA"/>
</dbReference>
<dbReference type="InterPro" id="IPR009015">
    <property type="entry name" value="Fucose_isomerase_N/cen_sf"/>
</dbReference>
<reference evidence="3 4" key="1">
    <citation type="submission" date="2020-08" db="EMBL/GenBank/DDBJ databases">
        <title>Genomic Encyclopedia of Type Strains, Phase III (KMG-III): the genomes of soil and plant-associated and newly described type strains.</title>
        <authorList>
            <person name="Whitman W."/>
        </authorList>
    </citation>
    <scope>NUCLEOTIDE SEQUENCE [LARGE SCALE GENOMIC DNA]</scope>
    <source>
        <strain evidence="3 4">CECT 8075</strain>
    </source>
</reference>
<dbReference type="PANTHER" id="PTHR36120">
    <property type="entry name" value="FUCOSE ISOMERASE"/>
    <property type="match status" value="1"/>
</dbReference>
<gene>
    <name evidence="3" type="ORF">FHS27_002563</name>
</gene>
<dbReference type="Proteomes" id="UP000536179">
    <property type="component" value="Unassembled WGS sequence"/>
</dbReference>
<evidence type="ECO:0000313" key="4">
    <source>
        <dbReference type="Proteomes" id="UP000536179"/>
    </source>
</evidence>
<dbReference type="SUPFAM" id="SSF53743">
    <property type="entry name" value="FucI/AraA N-terminal and middle domains"/>
    <property type="match status" value="1"/>
</dbReference>
<sequence>MNNNSTFALPTKGILNDVLSEIVRPPRPLSPSRILIVACGVKIHFPWEKACQRYNAAYSALCEATADLPVEIVRAEEPFEDPDALCELLDGELREGLAGIVFFHAAYTAGEIGSHLGRWLTDHKVPLLSWAWPEPGNRASNEANSLTCQNFLQQMWTQMEVPYAWLHEETDASSHGMLQCFARAVFARDKFRHSKFLHAGGSRVTAFYDGEVDELAVMRNLGCRFDRMDLEAVFQHANKRFTDADVIRLKDAMVGHPDCAKVSVPDEQILQTYRFGLAMLDLAAEHGYLGATVKSWPELFDCYHCAIDGSVSMMNDYGFCVAEEGEMNGLLSSMALWLLSNGNAVPTMMDLSLWKLKQDRLGIWHCGASPTRLLKPGTQFAATRHSILENGDPETAVGLMLEFLLANGPITVMRYLAPDASRWFAFEGEFVDTELDYRGTYGLMKPTGDATVGQIMGTIFDAGLDHHWSVGYGHWHEELRMLNHFCGLTEIPLRQSNANYGLSR</sequence>
<name>A0A7W5H6D0_9BACT</name>
<evidence type="ECO:0000313" key="3">
    <source>
        <dbReference type="EMBL" id="MBB3206751.1"/>
    </source>
</evidence>
<dbReference type="PANTHER" id="PTHR36120:SF1">
    <property type="entry name" value="L-FUCOSE ISOMERASE C-TERMINAL DOMAIN-CONTAINING PROTEIN"/>
    <property type="match status" value="1"/>
</dbReference>
<dbReference type="GO" id="GO:0005737">
    <property type="term" value="C:cytoplasm"/>
    <property type="evidence" value="ECO:0007669"/>
    <property type="project" value="InterPro"/>
</dbReference>
<accession>A0A7W5H6D0</accession>
<comment type="caution">
    <text evidence="3">The sequence shown here is derived from an EMBL/GenBank/DDBJ whole genome shotgun (WGS) entry which is preliminary data.</text>
</comment>
<evidence type="ECO:0000256" key="1">
    <source>
        <dbReference type="ARBA" id="ARBA00023235"/>
    </source>
</evidence>
<keyword evidence="1" id="KW-0413">Isomerase</keyword>
<protein>
    <recommendedName>
        <fullName evidence="5">L-fucose isomerase C-terminal domain-containing protein</fullName>
    </recommendedName>
</protein>
<dbReference type="GO" id="GO:0005996">
    <property type="term" value="P:monosaccharide metabolic process"/>
    <property type="evidence" value="ECO:0007669"/>
    <property type="project" value="InterPro"/>
</dbReference>
<organism evidence="3 4">
    <name type="scientific">Aporhodopirellula rubra</name>
    <dbReference type="NCBI Taxonomy" id="980271"/>
    <lineage>
        <taxon>Bacteria</taxon>
        <taxon>Pseudomonadati</taxon>
        <taxon>Planctomycetota</taxon>
        <taxon>Planctomycetia</taxon>
        <taxon>Pirellulales</taxon>
        <taxon>Pirellulaceae</taxon>
        <taxon>Aporhodopirellula</taxon>
    </lineage>
</organism>
<dbReference type="AlphaFoldDB" id="A0A7W5H6D0"/>
<dbReference type="GO" id="GO:0016861">
    <property type="term" value="F:intramolecular oxidoreductase activity, interconverting aldoses and ketoses"/>
    <property type="evidence" value="ECO:0007669"/>
    <property type="project" value="InterPro"/>
</dbReference>